<evidence type="ECO:0000313" key="2">
    <source>
        <dbReference type="Proteomes" id="UP001057561"/>
    </source>
</evidence>
<reference evidence="1" key="1">
    <citation type="submission" date="2022-06" db="EMBL/GenBank/DDBJ databases">
        <title>Nostosin G and Spiroidesin B from the Cyanobacterium Dolichospermum sp. NIES-1697.</title>
        <authorList>
            <person name="Phan C.-S."/>
            <person name="Mehjabin J.J."/>
            <person name="Anas A.R.J."/>
            <person name="Hayasaka M."/>
            <person name="Onoki R."/>
            <person name="Wang J."/>
            <person name="Umezawa T."/>
            <person name="Washio K."/>
            <person name="Morikawa M."/>
            <person name="Okino T."/>
        </authorList>
    </citation>
    <scope>NUCLEOTIDE SEQUENCE</scope>
    <source>
        <strain evidence="1">NIES-1697</strain>
    </source>
</reference>
<organism evidence="1 2">
    <name type="scientific">Dolichospermum heterosporum TAC447</name>
    <dbReference type="NCBI Taxonomy" id="747523"/>
    <lineage>
        <taxon>Bacteria</taxon>
        <taxon>Bacillati</taxon>
        <taxon>Cyanobacteriota</taxon>
        <taxon>Cyanophyceae</taxon>
        <taxon>Nostocales</taxon>
        <taxon>Aphanizomenonaceae</taxon>
        <taxon>Dolichospermum</taxon>
        <taxon>Dolichospermum heterosporum</taxon>
    </lineage>
</organism>
<name>A0ABY5M1U8_9CYAN</name>
<keyword evidence="2" id="KW-1185">Reference proteome</keyword>
<sequence length="58" mass="6809">MIALGDVGGAIAFHKSKKRSRFREMALMKERRSLSWLFLPHFPRAREFFCLLDWLLGA</sequence>
<dbReference type="RefSeq" id="WP_168467372.1">
    <property type="nucleotide sequence ID" value="NZ_CP099464.1"/>
</dbReference>
<evidence type="ECO:0000313" key="1">
    <source>
        <dbReference type="EMBL" id="UUO16756.1"/>
    </source>
</evidence>
<dbReference type="EMBL" id="CP099464">
    <property type="protein sequence ID" value="UUO16756.1"/>
    <property type="molecule type" value="Genomic_DNA"/>
</dbReference>
<dbReference type="Proteomes" id="UP001057561">
    <property type="component" value="Chromosome"/>
</dbReference>
<protein>
    <recommendedName>
        <fullName evidence="3">Transposase</fullName>
    </recommendedName>
</protein>
<proteinExistence type="predicted"/>
<evidence type="ECO:0008006" key="3">
    <source>
        <dbReference type="Google" id="ProtNLM"/>
    </source>
</evidence>
<accession>A0ABY5M1U8</accession>
<gene>
    <name evidence="1" type="ORF">NG743_06945</name>
</gene>